<dbReference type="InterPro" id="IPR023170">
    <property type="entry name" value="HhH_base_excis_C"/>
</dbReference>
<accession>I3YH32</accession>
<keyword evidence="4" id="KW-0411">Iron-sulfur</keyword>
<evidence type="ECO:0000313" key="6">
    <source>
        <dbReference type="EMBL" id="AFL76300.1"/>
    </source>
</evidence>
<dbReference type="SMART" id="SM00478">
    <property type="entry name" value="ENDO3c"/>
    <property type="match status" value="1"/>
</dbReference>
<dbReference type="Gene3D" id="1.10.340.30">
    <property type="entry name" value="Hypothetical protein, domain 2"/>
    <property type="match status" value="1"/>
</dbReference>
<keyword evidence="6" id="KW-0540">Nuclease</keyword>
<dbReference type="CDD" id="cd00056">
    <property type="entry name" value="ENDO3c"/>
    <property type="match status" value="1"/>
</dbReference>
<dbReference type="GO" id="GO:0046872">
    <property type="term" value="F:metal ion binding"/>
    <property type="evidence" value="ECO:0007669"/>
    <property type="project" value="UniProtKB-KW"/>
</dbReference>
<keyword evidence="7" id="KW-1185">Reference proteome</keyword>
<keyword evidence="2" id="KW-0479">Metal-binding</keyword>
<dbReference type="GO" id="GO:0016798">
    <property type="term" value="F:hydrolase activity, acting on glycosyl bonds"/>
    <property type="evidence" value="ECO:0007669"/>
    <property type="project" value="UniProtKB-KW"/>
</dbReference>
<reference evidence="6 7" key="1">
    <citation type="submission" date="2012-06" db="EMBL/GenBank/DDBJ databases">
        <title>Complete sequence of Thiocystis violascens DSM 198.</title>
        <authorList>
            <consortium name="US DOE Joint Genome Institute"/>
            <person name="Lucas S."/>
            <person name="Han J."/>
            <person name="Lapidus A."/>
            <person name="Cheng J.-F."/>
            <person name="Goodwin L."/>
            <person name="Pitluck S."/>
            <person name="Peters L."/>
            <person name="Ovchinnikova G."/>
            <person name="Teshima H."/>
            <person name="Detter J.C."/>
            <person name="Han C."/>
            <person name="Tapia R."/>
            <person name="Land M."/>
            <person name="Hauser L."/>
            <person name="Kyrpides N."/>
            <person name="Ivanova N."/>
            <person name="Pagani I."/>
            <person name="Vogl K."/>
            <person name="Liu Z."/>
            <person name="Frigaard N.-U."/>
            <person name="Bryant D."/>
            <person name="Woyke T."/>
        </authorList>
    </citation>
    <scope>NUCLEOTIDE SEQUENCE [LARGE SCALE GENOMIC DNA]</scope>
    <source>
        <strain evidence="7">ATCC 17096 / DSM 198 / 6111</strain>
    </source>
</reference>
<feature type="domain" description="HhH-GPD" evidence="5">
    <location>
        <begin position="46"/>
        <end position="203"/>
    </location>
</feature>
<protein>
    <submittedName>
        <fullName evidence="6">Putative endonuclease III-like protein</fullName>
        <ecNumber evidence="6">3.2.2.-</ecNumber>
    </submittedName>
</protein>
<evidence type="ECO:0000256" key="4">
    <source>
        <dbReference type="ARBA" id="ARBA00023014"/>
    </source>
</evidence>
<keyword evidence="1" id="KW-0004">4Fe-4S</keyword>
<dbReference type="Pfam" id="PF00730">
    <property type="entry name" value="HhH-GPD"/>
    <property type="match status" value="1"/>
</dbReference>
<gene>
    <name evidence="6" type="ordered locus">Thivi_4504</name>
</gene>
<proteinExistence type="predicted"/>
<dbReference type="RefSeq" id="WP_014780674.1">
    <property type="nucleotide sequence ID" value="NC_018012.1"/>
</dbReference>
<dbReference type="GO" id="GO:0051539">
    <property type="term" value="F:4 iron, 4 sulfur cluster binding"/>
    <property type="evidence" value="ECO:0007669"/>
    <property type="project" value="UniProtKB-KW"/>
</dbReference>
<evidence type="ECO:0000313" key="7">
    <source>
        <dbReference type="Proteomes" id="UP000006062"/>
    </source>
</evidence>
<dbReference type="Gene3D" id="1.10.1670.10">
    <property type="entry name" value="Helix-hairpin-Helix base-excision DNA repair enzymes (C-terminal)"/>
    <property type="match status" value="1"/>
</dbReference>
<evidence type="ECO:0000256" key="1">
    <source>
        <dbReference type="ARBA" id="ARBA00022485"/>
    </source>
</evidence>
<dbReference type="STRING" id="765911.Thivi_4504"/>
<keyword evidence="6" id="KW-0378">Hydrolase</keyword>
<dbReference type="AlphaFoldDB" id="I3YH32"/>
<dbReference type="GO" id="GO:0006284">
    <property type="term" value="P:base-excision repair"/>
    <property type="evidence" value="ECO:0007669"/>
    <property type="project" value="InterPro"/>
</dbReference>
<evidence type="ECO:0000259" key="5">
    <source>
        <dbReference type="SMART" id="SM00478"/>
    </source>
</evidence>
<dbReference type="PANTHER" id="PTHR10359:SF19">
    <property type="entry name" value="DNA REPAIR GLYCOSYLASE MJ1434-RELATED"/>
    <property type="match status" value="1"/>
</dbReference>
<dbReference type="PANTHER" id="PTHR10359">
    <property type="entry name" value="A/G-SPECIFIC ADENINE GLYCOSYLASE/ENDONUCLEASE III"/>
    <property type="match status" value="1"/>
</dbReference>
<dbReference type="EMBL" id="CP003154">
    <property type="protein sequence ID" value="AFL76300.1"/>
    <property type="molecule type" value="Genomic_DNA"/>
</dbReference>
<dbReference type="Proteomes" id="UP000006062">
    <property type="component" value="Chromosome"/>
</dbReference>
<sequence>MRRQVNHLEFDEGRLRWVHAALFAAYGHQHWWPAESPFEVMIGAVLTQNTAWSNVERALARLSASSALEPAAILALDPAELAEALRPAGYFNLKARRLSAFCVEYLAAGGLEGWGALDTETLRRALLKVNGIGPETADDMLLYAFERPVFVVDAYTRRIFARLGAIAGDEAYEQIRAGFEQTLGPDVPLFKEYHALIVQHAKQACRARPICPDCPLREACPAALAPSLHAKM</sequence>
<keyword evidence="6" id="KW-0326">Glycosidase</keyword>
<evidence type="ECO:0000256" key="2">
    <source>
        <dbReference type="ARBA" id="ARBA00022723"/>
    </source>
</evidence>
<keyword evidence="6" id="KW-0255">Endonuclease</keyword>
<dbReference type="EC" id="3.2.2.-" evidence="6"/>
<dbReference type="HOGENOM" id="CLU_012862_6_0_6"/>
<dbReference type="InterPro" id="IPR011257">
    <property type="entry name" value="DNA_glycosylase"/>
</dbReference>
<dbReference type="GO" id="GO:0004519">
    <property type="term" value="F:endonuclease activity"/>
    <property type="evidence" value="ECO:0007669"/>
    <property type="project" value="UniProtKB-KW"/>
</dbReference>
<organism evidence="6 7">
    <name type="scientific">Thiocystis violascens (strain ATCC 17096 / DSM 198 / 6111)</name>
    <name type="common">Chromatium violascens</name>
    <dbReference type="NCBI Taxonomy" id="765911"/>
    <lineage>
        <taxon>Bacteria</taxon>
        <taxon>Pseudomonadati</taxon>
        <taxon>Pseudomonadota</taxon>
        <taxon>Gammaproteobacteria</taxon>
        <taxon>Chromatiales</taxon>
        <taxon>Chromatiaceae</taxon>
        <taxon>Thiocystis</taxon>
    </lineage>
</organism>
<dbReference type="KEGG" id="tvi:Thivi_4504"/>
<name>I3YH32_THIV6</name>
<dbReference type="PIRSF" id="PIRSF001435">
    <property type="entry name" value="Nth"/>
    <property type="match status" value="1"/>
</dbReference>
<dbReference type="eggNOG" id="COG2231">
    <property type="taxonomic scope" value="Bacteria"/>
</dbReference>
<dbReference type="InterPro" id="IPR003265">
    <property type="entry name" value="HhH-GPD_domain"/>
</dbReference>
<dbReference type="SUPFAM" id="SSF48150">
    <property type="entry name" value="DNA-glycosylase"/>
    <property type="match status" value="1"/>
</dbReference>
<evidence type="ECO:0000256" key="3">
    <source>
        <dbReference type="ARBA" id="ARBA00023004"/>
    </source>
</evidence>
<keyword evidence="3" id="KW-0408">Iron</keyword>